<evidence type="ECO:0000256" key="11">
    <source>
        <dbReference type="ARBA" id="ARBA00024362"/>
    </source>
</evidence>
<dbReference type="Gene3D" id="1.20.120.1900">
    <property type="entry name" value="Gamma-tubulin complex, C-terminal domain"/>
    <property type="match status" value="1"/>
</dbReference>
<dbReference type="GO" id="GO:0012505">
    <property type="term" value="C:endomembrane system"/>
    <property type="evidence" value="ECO:0007669"/>
    <property type="project" value="UniProtKB-SubCell"/>
</dbReference>
<dbReference type="GO" id="GO:0043015">
    <property type="term" value="F:gamma-tubulin binding"/>
    <property type="evidence" value="ECO:0007669"/>
    <property type="project" value="InterPro"/>
</dbReference>
<dbReference type="PANTHER" id="PTHR19302">
    <property type="entry name" value="GAMMA TUBULIN COMPLEX PROTEIN"/>
    <property type="match status" value="1"/>
</dbReference>
<dbReference type="FunFam" id="1.20.1250.20:FF:000220">
    <property type="entry name" value="Probable anion transporter 7"/>
    <property type="match status" value="1"/>
</dbReference>
<dbReference type="InterPro" id="IPR020846">
    <property type="entry name" value="MFS_dom"/>
</dbReference>
<dbReference type="EMBL" id="CP097511">
    <property type="protein sequence ID" value="URE49423.1"/>
    <property type="molecule type" value="Genomic_DNA"/>
</dbReference>
<dbReference type="InterPro" id="IPR036259">
    <property type="entry name" value="MFS_trans_sf"/>
</dbReference>
<comment type="similarity">
    <text evidence="3">Belongs to the TUBGCP family.</text>
</comment>
<feature type="transmembrane region" description="Helical" evidence="12">
    <location>
        <begin position="1065"/>
        <end position="1082"/>
    </location>
</feature>
<keyword evidence="8 12" id="KW-1133">Transmembrane helix</keyword>
<dbReference type="GO" id="GO:0051321">
    <property type="term" value="P:meiotic cell cycle"/>
    <property type="evidence" value="ECO:0007669"/>
    <property type="project" value="TreeGrafter"/>
</dbReference>
<gene>
    <name evidence="14" type="ORF">MUK42_14267</name>
</gene>
<accession>A0A9E7IHT3</accession>
<protein>
    <submittedName>
        <fullName evidence="14">Spc97 / Spc98 family</fullName>
    </submittedName>
</protein>
<feature type="non-terminal residue" evidence="14">
    <location>
        <position position="1407"/>
    </location>
</feature>
<dbReference type="GO" id="GO:0000278">
    <property type="term" value="P:mitotic cell cycle"/>
    <property type="evidence" value="ECO:0007669"/>
    <property type="project" value="TreeGrafter"/>
</dbReference>
<dbReference type="GO" id="GO:0031122">
    <property type="term" value="P:cytoplasmic microtubule organization"/>
    <property type="evidence" value="ECO:0007669"/>
    <property type="project" value="TreeGrafter"/>
</dbReference>
<evidence type="ECO:0000313" key="14">
    <source>
        <dbReference type="EMBL" id="URE49423.1"/>
    </source>
</evidence>
<evidence type="ECO:0000313" key="15">
    <source>
        <dbReference type="Proteomes" id="UP001055439"/>
    </source>
</evidence>
<dbReference type="FunFam" id="1.20.1250.20:FF:000199">
    <property type="entry name" value="Probable anion transporter 7"/>
    <property type="match status" value="1"/>
</dbReference>
<keyword evidence="5 12" id="KW-0812">Transmembrane</keyword>
<dbReference type="PROSITE" id="PS00217">
    <property type="entry name" value="SUGAR_TRANSPORT_2"/>
    <property type="match status" value="1"/>
</dbReference>
<organism evidence="14 15">
    <name type="scientific">Musa troglodytarum</name>
    <name type="common">fe'i banana</name>
    <dbReference type="NCBI Taxonomy" id="320322"/>
    <lineage>
        <taxon>Eukaryota</taxon>
        <taxon>Viridiplantae</taxon>
        <taxon>Streptophyta</taxon>
        <taxon>Embryophyta</taxon>
        <taxon>Tracheophyta</taxon>
        <taxon>Spermatophyta</taxon>
        <taxon>Magnoliopsida</taxon>
        <taxon>Liliopsida</taxon>
        <taxon>Zingiberales</taxon>
        <taxon>Musaceae</taxon>
        <taxon>Musa</taxon>
    </lineage>
</organism>
<dbReference type="FunFam" id="1.20.120.1900:FF:000007">
    <property type="entry name" value="Gamma-tubulin complex component"/>
    <property type="match status" value="1"/>
</dbReference>
<feature type="transmembrane region" description="Helical" evidence="12">
    <location>
        <begin position="1155"/>
        <end position="1174"/>
    </location>
</feature>
<name>A0A9E7IHT3_9LILI</name>
<dbReference type="Pfam" id="PF07690">
    <property type="entry name" value="MFS_1"/>
    <property type="match status" value="1"/>
</dbReference>
<keyword evidence="6" id="KW-0493">Microtubule</keyword>
<evidence type="ECO:0000259" key="13">
    <source>
        <dbReference type="PROSITE" id="PS50850"/>
    </source>
</evidence>
<keyword evidence="15" id="KW-1185">Reference proteome</keyword>
<dbReference type="GO" id="GO:0016020">
    <property type="term" value="C:membrane"/>
    <property type="evidence" value="ECO:0007669"/>
    <property type="project" value="InterPro"/>
</dbReference>
<dbReference type="OrthoDB" id="5860513at2759"/>
<keyword evidence="4" id="KW-0963">Cytoplasm</keyword>
<evidence type="ECO:0000256" key="2">
    <source>
        <dbReference type="ARBA" id="ARBA00004245"/>
    </source>
</evidence>
<evidence type="ECO:0000256" key="1">
    <source>
        <dbReference type="ARBA" id="ARBA00004127"/>
    </source>
</evidence>
<dbReference type="InterPro" id="IPR044777">
    <property type="entry name" value="SLC17A9-like"/>
</dbReference>
<dbReference type="PROSITE" id="PS50850">
    <property type="entry name" value="MFS"/>
    <property type="match status" value="1"/>
</dbReference>
<evidence type="ECO:0000256" key="8">
    <source>
        <dbReference type="ARBA" id="ARBA00022989"/>
    </source>
</evidence>
<dbReference type="SUPFAM" id="SSF103473">
    <property type="entry name" value="MFS general substrate transporter"/>
    <property type="match status" value="1"/>
</dbReference>
<feature type="domain" description="Major facilitator superfamily (MFS) profile" evidence="13">
    <location>
        <begin position="999"/>
        <end position="1407"/>
    </location>
</feature>
<dbReference type="InterPro" id="IPR040457">
    <property type="entry name" value="GCP_C"/>
</dbReference>
<feature type="transmembrane region" description="Helical" evidence="12">
    <location>
        <begin position="1088"/>
        <end position="1112"/>
    </location>
</feature>
<dbReference type="Proteomes" id="UP001055439">
    <property type="component" value="Chromosome 9"/>
</dbReference>
<dbReference type="InterPro" id="IPR041470">
    <property type="entry name" value="GCP_N"/>
</dbReference>
<dbReference type="GO" id="GO:0000930">
    <property type="term" value="C:gamma-tubulin complex"/>
    <property type="evidence" value="ECO:0007669"/>
    <property type="project" value="TreeGrafter"/>
</dbReference>
<dbReference type="InterPro" id="IPR007259">
    <property type="entry name" value="GCP"/>
</dbReference>
<keyword evidence="10" id="KW-0206">Cytoskeleton</keyword>
<dbReference type="GO" id="GO:0005315">
    <property type="term" value="F:phosphate transmembrane transporter activity"/>
    <property type="evidence" value="ECO:0007669"/>
    <property type="project" value="UniProtKB-ARBA"/>
</dbReference>
<comment type="similarity">
    <text evidence="11">Belongs to the major facilitator superfamily. Sodium/anion cotransporter (TC 2.A.1.14) family.</text>
</comment>
<dbReference type="Pfam" id="PF04130">
    <property type="entry name" value="GCP_C_terminal"/>
    <property type="match status" value="1"/>
</dbReference>
<proteinExistence type="inferred from homology"/>
<reference evidence="14" key="1">
    <citation type="submission" date="2022-05" db="EMBL/GenBank/DDBJ databases">
        <title>The Musa troglodytarum L. genome provides insights into the mechanism of non-climacteric behaviour and enrichment of carotenoids.</title>
        <authorList>
            <person name="Wang J."/>
        </authorList>
    </citation>
    <scope>NUCLEOTIDE SEQUENCE</scope>
    <source>
        <tissue evidence="14">Leaf</tissue>
    </source>
</reference>
<dbReference type="Gene3D" id="1.20.1250.20">
    <property type="entry name" value="MFS general substrate transporter like domains"/>
    <property type="match status" value="2"/>
</dbReference>
<keyword evidence="7" id="KW-0732">Signal</keyword>
<evidence type="ECO:0000256" key="4">
    <source>
        <dbReference type="ARBA" id="ARBA00022490"/>
    </source>
</evidence>
<evidence type="ECO:0000256" key="7">
    <source>
        <dbReference type="ARBA" id="ARBA00022729"/>
    </source>
</evidence>
<dbReference type="GO" id="GO:0051225">
    <property type="term" value="P:spindle assembly"/>
    <property type="evidence" value="ECO:0007669"/>
    <property type="project" value="TreeGrafter"/>
</dbReference>
<dbReference type="GO" id="GO:0000922">
    <property type="term" value="C:spindle pole"/>
    <property type="evidence" value="ECO:0007669"/>
    <property type="project" value="InterPro"/>
</dbReference>
<evidence type="ECO:0000256" key="9">
    <source>
        <dbReference type="ARBA" id="ARBA00023136"/>
    </source>
</evidence>
<evidence type="ECO:0000256" key="3">
    <source>
        <dbReference type="ARBA" id="ARBA00010337"/>
    </source>
</evidence>
<feature type="transmembrane region" description="Helical" evidence="12">
    <location>
        <begin position="1303"/>
        <end position="1321"/>
    </location>
</feature>
<evidence type="ECO:0000256" key="10">
    <source>
        <dbReference type="ARBA" id="ARBA00023212"/>
    </source>
</evidence>
<dbReference type="InterPro" id="IPR011701">
    <property type="entry name" value="MFS"/>
</dbReference>
<dbReference type="CDD" id="cd17380">
    <property type="entry name" value="MFS_SLC17A9_like"/>
    <property type="match status" value="1"/>
</dbReference>
<dbReference type="GO" id="GO:0007020">
    <property type="term" value="P:microtubule nucleation"/>
    <property type="evidence" value="ECO:0007669"/>
    <property type="project" value="InterPro"/>
</dbReference>
<sequence length="1407" mass="156473">MDHPKTLDLVKELVLRLLSAVDSPSSDAIDELPRALRFAHRLLSSRMAPSLAPDELVLAETIKRQLAACGRSSDALAFADLRTKLSARSSAPGSIRNRWALLYLLKSLSDARRREPLLPALPLSPQPGHQSPLAAKKTLPPSCGILLVSKDPDNIREIALREYGDIVMDETEVSESALVRDILFVSQGIDGRYVRFDKASDRYEPPDLLKLPRSMRTMVCKLSELGWLFRKVRGYITESMSCFPAEEVGTVGQAFCSALQDELSDYYKLLAVLESHSLNPIPTPGSVSGVTVNYLSLRRLAVWLAEPMVRMRLMAVLVDGCRSLRGGAMAGAIHERAQHGDPLVQEFMGCLLRRVCSPLFEMVRSWVLEGELEDTFAEFFIQGQAVKAESLWREGYQIQSAMLPSFISPALAQRILRTGKSINFLRACCEDNGWATAAAEAAAHVGTTTSRGGLVYGEPNALEALVVEAAKRIDRHLMDVIHKRYRFKDQCLAIKRYLLLGQGDFVQYLMDVIGPELSEPANTISSFQLSGLLEMAIRASNAQYDDWDILDHLKVKMMEHGDGNRGWDVFSLEYDATMPLDTVFTASVMKKYLKIFNFLWKLKRVEHALIGIWKMMKPNSIISCIYTKEGAAVKARFVAVLRRCQVLWNAMNHFVTNFQYYIMFEVLEVSWAHFSEEMDAAKDLDDLLAAHDKYLNSIVEKSLLGEQSQGLIRILFVLFDLILRLRTHAERWFESIFQLQLRGKSKLKTNLKEPGSYPDAGRKAIMQLAGEFLRRMDEDLDKIAKERSNAKTVMSVALSCTTYEITGHFRLLIVYYLFHKHKGQFLLFILQRILSFAFHEESHDEVKETGRFPNQTVKPLHRCTAAPPTEVLIIHRPLLLPASSPAIFCNANERIGPPAAVTGQVPRPSLPFPSSSSHSVFFLFAPLFLLPESVLLDLVVNGPNASGIGRTWQIPFCSGEVDNLKEGVGQIRKIVVKHGQSRSGSADAGWDPPVSANFEIVETYITLFVCYIERIGFSIAYTAAADAIGVNQSSKGLILSTFYYGYVVSQVPGGWAAQYIGGRRVLLLSFVLWSLTCALVPLDANRMYIMVLSRLLVGVAQGFIFPSIHTILAQWVPPHERSRSVSLTTSGMYLGAAGGMLLLPSLVKYAGAQSVFLVEASLGVTWSVMWFRFARDPHRSEHPKAIAAGFGDSMLPVSTLKEKRIPSAGSIRSVGKIPWKRMVFSLPVWAIVVNNFTFHYALYVLMNWLPTYFELGLRLSLQEMGSSKMMPYLNMFIFSNIGGVLADYLITRRIFSVTKTRKLLNTVGFIVAAVALMALPSFRNSKGTVLCSSVSLGFLALGRAGFAVNHMDVAPRYAGIVMGISNTAGTLAGIVGVGLTGRILEAARTDDVDLSSSESWRSVFFIP</sequence>
<evidence type="ECO:0000256" key="5">
    <source>
        <dbReference type="ARBA" id="ARBA00022692"/>
    </source>
</evidence>
<evidence type="ECO:0000256" key="12">
    <source>
        <dbReference type="SAM" id="Phobius"/>
    </source>
</evidence>
<dbReference type="GO" id="GO:0051011">
    <property type="term" value="F:microtubule minus-end binding"/>
    <property type="evidence" value="ECO:0007669"/>
    <property type="project" value="TreeGrafter"/>
</dbReference>
<evidence type="ECO:0000256" key="6">
    <source>
        <dbReference type="ARBA" id="ARBA00022701"/>
    </source>
</evidence>
<dbReference type="InterPro" id="IPR042241">
    <property type="entry name" value="GCP_C_sf"/>
</dbReference>
<feature type="transmembrane region" description="Helical" evidence="12">
    <location>
        <begin position="1269"/>
        <end position="1291"/>
    </location>
</feature>
<dbReference type="GO" id="GO:0005874">
    <property type="term" value="C:microtubule"/>
    <property type="evidence" value="ECO:0007669"/>
    <property type="project" value="UniProtKB-KW"/>
</dbReference>
<dbReference type="Pfam" id="PF17681">
    <property type="entry name" value="GCP_N_terminal"/>
    <property type="match status" value="1"/>
</dbReference>
<feature type="transmembrane region" description="Helical" evidence="12">
    <location>
        <begin position="1226"/>
        <end position="1249"/>
    </location>
</feature>
<dbReference type="InterPro" id="IPR005829">
    <property type="entry name" value="Sugar_transporter_CS"/>
</dbReference>
<comment type="subcellular location">
    <subcellularLocation>
        <location evidence="2">Cytoplasm</location>
        <location evidence="2">Cytoskeleton</location>
    </subcellularLocation>
    <subcellularLocation>
        <location evidence="1">Endomembrane system</location>
        <topology evidence="1">Multi-pass membrane protein</topology>
    </subcellularLocation>
</comment>
<dbReference type="PANTHER" id="PTHR19302:SF14">
    <property type="entry name" value="GAMMA-TUBULIN COMPLEX COMPONENT 3"/>
    <property type="match status" value="1"/>
</dbReference>
<keyword evidence="9 12" id="KW-0472">Membrane</keyword>